<keyword evidence="4 8" id="KW-0378">Hydrolase</keyword>
<keyword evidence="2 8" id="KW-0645">Protease</keyword>
<reference evidence="9 10" key="1">
    <citation type="submission" date="2023-07" db="EMBL/GenBank/DDBJ databases">
        <title>Sorghum-associated microbial communities from plants grown in Nebraska, USA.</title>
        <authorList>
            <person name="Schachtman D."/>
        </authorList>
    </citation>
    <scope>NUCLEOTIDE SEQUENCE [LARGE SCALE GENOMIC DNA]</scope>
    <source>
        <strain evidence="9 10">DS1027</strain>
    </source>
</reference>
<evidence type="ECO:0000313" key="10">
    <source>
        <dbReference type="Proteomes" id="UP001184150"/>
    </source>
</evidence>
<comment type="caution">
    <text evidence="9">The sequence shown here is derived from an EMBL/GenBank/DDBJ whole genome shotgun (WGS) entry which is preliminary data.</text>
</comment>
<dbReference type="Proteomes" id="UP001184150">
    <property type="component" value="Unassembled WGS sequence"/>
</dbReference>
<dbReference type="EC" id="3.4.-.-" evidence="8"/>
<evidence type="ECO:0000256" key="6">
    <source>
        <dbReference type="ARBA" id="ARBA00023125"/>
    </source>
</evidence>
<organism evidence="9 10">
    <name type="scientific">Novosphingobium capsulatum</name>
    <dbReference type="NCBI Taxonomy" id="13688"/>
    <lineage>
        <taxon>Bacteria</taxon>
        <taxon>Pseudomonadati</taxon>
        <taxon>Pseudomonadota</taxon>
        <taxon>Alphaproteobacteria</taxon>
        <taxon>Sphingomonadales</taxon>
        <taxon>Sphingomonadaceae</taxon>
        <taxon>Novosphingobium</taxon>
    </lineage>
</organism>
<dbReference type="Gene3D" id="3.90.1680.10">
    <property type="entry name" value="SOS response associated peptidase-like"/>
    <property type="match status" value="1"/>
</dbReference>
<comment type="similarity">
    <text evidence="1 8">Belongs to the SOS response-associated peptidase family.</text>
</comment>
<evidence type="ECO:0000256" key="4">
    <source>
        <dbReference type="ARBA" id="ARBA00022801"/>
    </source>
</evidence>
<dbReference type="InterPro" id="IPR003738">
    <property type="entry name" value="SRAP"/>
</dbReference>
<name>A0ABU1MP38_9SPHN</name>
<accession>A0ABU1MP38</accession>
<keyword evidence="5" id="KW-0190">Covalent protein-DNA linkage</keyword>
<keyword evidence="7" id="KW-0456">Lyase</keyword>
<evidence type="ECO:0000256" key="2">
    <source>
        <dbReference type="ARBA" id="ARBA00022670"/>
    </source>
</evidence>
<keyword evidence="10" id="KW-1185">Reference proteome</keyword>
<evidence type="ECO:0000256" key="7">
    <source>
        <dbReference type="ARBA" id="ARBA00023239"/>
    </source>
</evidence>
<proteinExistence type="inferred from homology"/>
<keyword evidence="6" id="KW-0238">DNA-binding</keyword>
<protein>
    <recommendedName>
        <fullName evidence="8">Abasic site processing protein</fullName>
        <ecNumber evidence="8">3.4.-.-</ecNumber>
    </recommendedName>
</protein>
<keyword evidence="3" id="KW-0227">DNA damage</keyword>
<gene>
    <name evidence="9" type="ORF">J2792_002786</name>
</gene>
<evidence type="ECO:0000256" key="8">
    <source>
        <dbReference type="RuleBase" id="RU364100"/>
    </source>
</evidence>
<evidence type="ECO:0000256" key="5">
    <source>
        <dbReference type="ARBA" id="ARBA00023124"/>
    </source>
</evidence>
<dbReference type="EMBL" id="JAVDRD010000007">
    <property type="protein sequence ID" value="MDR6511903.1"/>
    <property type="molecule type" value="Genomic_DNA"/>
</dbReference>
<dbReference type="InterPro" id="IPR036590">
    <property type="entry name" value="SRAP-like"/>
</dbReference>
<dbReference type="PANTHER" id="PTHR13604">
    <property type="entry name" value="DC12-RELATED"/>
    <property type="match status" value="1"/>
</dbReference>
<dbReference type="SUPFAM" id="SSF143081">
    <property type="entry name" value="BB1717-like"/>
    <property type="match status" value="1"/>
</dbReference>
<evidence type="ECO:0000256" key="1">
    <source>
        <dbReference type="ARBA" id="ARBA00008136"/>
    </source>
</evidence>
<evidence type="ECO:0000256" key="3">
    <source>
        <dbReference type="ARBA" id="ARBA00022763"/>
    </source>
</evidence>
<dbReference type="Pfam" id="PF02586">
    <property type="entry name" value="SRAP"/>
    <property type="match status" value="1"/>
</dbReference>
<sequence length="199" mass="21992">MCNLYRLRANQAEVARVFAAEPVPGANFAGDVYPGYPGLVVAHGRVGAMNWGFPVVLKGRQGQPLKPKPVTNARDDRLHTPFWRASFGRRRCLIPVSQWAEPEGEAGRMTRTWYGMPGGDVFAIGGIWRTTADWGQTYAMVMVESSPVMTDVHDRMPVVLRADQWAAWLDGEPEAAQALCRTWPGPLAIERTGDRWAGG</sequence>
<dbReference type="PANTHER" id="PTHR13604:SF0">
    <property type="entry name" value="ABASIC SITE PROCESSING PROTEIN HMCES"/>
    <property type="match status" value="1"/>
</dbReference>
<evidence type="ECO:0000313" key="9">
    <source>
        <dbReference type="EMBL" id="MDR6511903.1"/>
    </source>
</evidence>